<protein>
    <submittedName>
        <fullName evidence="1">Uncharacterized protein</fullName>
    </submittedName>
</protein>
<gene>
    <name evidence="1" type="ORF">C0Q88_13670</name>
</gene>
<dbReference type="InterPro" id="IPR053716">
    <property type="entry name" value="Flag_assembly_chemotaxis_eff"/>
</dbReference>
<dbReference type="Proteomes" id="UP000234456">
    <property type="component" value="Unassembled WGS sequence"/>
</dbReference>
<comment type="caution">
    <text evidence="1">The sequence shown here is derived from an EMBL/GenBank/DDBJ whole genome shotgun (WGS) entry which is preliminary data.</text>
</comment>
<accession>A0A2N4TTK4</accession>
<dbReference type="EMBL" id="PKQE01000002">
    <property type="protein sequence ID" value="PLC42959.1"/>
    <property type="molecule type" value="Genomic_DNA"/>
</dbReference>
<dbReference type="OrthoDB" id="9915603at2"/>
<sequence>MDTTLATLRRVRDIRRRKALARTLQAAHVVRDAEATVNASLQSIRTQTDFRQQRARLLDAAPRGEALTVDTLAIAHYEQARLRHIVANVQTTLQEQRQSLQSGQTQLQEARTAFGRAEAARSRIQHLAERASARSTARAELRAEDQLDDHNALAYARALSLADAEEPPTT</sequence>
<name>A0A2N4TTK4_RALPI</name>
<proteinExistence type="predicted"/>
<evidence type="ECO:0000313" key="2">
    <source>
        <dbReference type="Proteomes" id="UP000234456"/>
    </source>
</evidence>
<organism evidence="1 2">
    <name type="scientific">Ralstonia pickettii</name>
    <name type="common">Burkholderia pickettii</name>
    <dbReference type="NCBI Taxonomy" id="329"/>
    <lineage>
        <taxon>Bacteria</taxon>
        <taxon>Pseudomonadati</taxon>
        <taxon>Pseudomonadota</taxon>
        <taxon>Betaproteobacteria</taxon>
        <taxon>Burkholderiales</taxon>
        <taxon>Burkholderiaceae</taxon>
        <taxon>Ralstonia</taxon>
    </lineage>
</organism>
<reference evidence="1 2" key="1">
    <citation type="submission" date="2017-12" db="EMBL/GenBank/DDBJ databases">
        <title>Draft genome sequence of Ralstonia pickettii 52.</title>
        <authorList>
            <person name="Zheng B."/>
        </authorList>
    </citation>
    <scope>NUCLEOTIDE SEQUENCE [LARGE SCALE GENOMIC DNA]</scope>
    <source>
        <strain evidence="1 2">52</strain>
    </source>
</reference>
<dbReference type="AlphaFoldDB" id="A0A2N4TTK4"/>
<dbReference type="RefSeq" id="WP_102065985.1">
    <property type="nucleotide sequence ID" value="NZ_PKQE01000002.1"/>
</dbReference>
<evidence type="ECO:0000313" key="1">
    <source>
        <dbReference type="EMBL" id="PLC42959.1"/>
    </source>
</evidence>
<dbReference type="Gene3D" id="1.10.287.1700">
    <property type="match status" value="1"/>
</dbReference>